<dbReference type="GO" id="GO:0030976">
    <property type="term" value="F:thiamine pyrophosphate binding"/>
    <property type="evidence" value="ECO:0007669"/>
    <property type="project" value="InterPro"/>
</dbReference>
<dbReference type="Proteomes" id="UP000469011">
    <property type="component" value="Unassembled WGS sequence"/>
</dbReference>
<evidence type="ECO:0000259" key="6">
    <source>
        <dbReference type="Pfam" id="PF02776"/>
    </source>
</evidence>
<dbReference type="GO" id="GO:0009097">
    <property type="term" value="P:isoleucine biosynthetic process"/>
    <property type="evidence" value="ECO:0007669"/>
    <property type="project" value="TreeGrafter"/>
</dbReference>
<comment type="similarity">
    <text evidence="1 3">Belongs to the TPP enzyme family.</text>
</comment>
<dbReference type="Pfam" id="PF00205">
    <property type="entry name" value="TPP_enzyme_M"/>
    <property type="match status" value="1"/>
</dbReference>
<feature type="domain" description="Thiamine pyrophosphate enzyme central" evidence="4">
    <location>
        <begin position="193"/>
        <end position="325"/>
    </location>
</feature>
<gene>
    <name evidence="7" type="ORF">GTK09_11160</name>
</gene>
<protein>
    <submittedName>
        <fullName evidence="7">Thiamine pyrophosphate-binding protein</fullName>
    </submittedName>
</protein>
<dbReference type="AlphaFoldDB" id="A0A6N9T0Y6"/>
<evidence type="ECO:0000256" key="3">
    <source>
        <dbReference type="RuleBase" id="RU362132"/>
    </source>
</evidence>
<dbReference type="PROSITE" id="PS00187">
    <property type="entry name" value="TPP_ENZYMES"/>
    <property type="match status" value="1"/>
</dbReference>
<dbReference type="InterPro" id="IPR045229">
    <property type="entry name" value="TPP_enz"/>
</dbReference>
<dbReference type="PANTHER" id="PTHR18968">
    <property type="entry name" value="THIAMINE PYROPHOSPHATE ENZYMES"/>
    <property type="match status" value="1"/>
</dbReference>
<keyword evidence="8" id="KW-1185">Reference proteome</keyword>
<dbReference type="InterPro" id="IPR029061">
    <property type="entry name" value="THDP-binding"/>
</dbReference>
<dbReference type="GO" id="GO:0000287">
    <property type="term" value="F:magnesium ion binding"/>
    <property type="evidence" value="ECO:0007669"/>
    <property type="project" value="InterPro"/>
</dbReference>
<dbReference type="InterPro" id="IPR000399">
    <property type="entry name" value="TPP-bd_CS"/>
</dbReference>
<dbReference type="GO" id="GO:0005948">
    <property type="term" value="C:acetolactate synthase complex"/>
    <property type="evidence" value="ECO:0007669"/>
    <property type="project" value="TreeGrafter"/>
</dbReference>
<feature type="domain" description="Thiamine pyrophosphate enzyme N-terminal TPP-binding" evidence="6">
    <location>
        <begin position="9"/>
        <end position="120"/>
    </location>
</feature>
<dbReference type="GO" id="GO:0050660">
    <property type="term" value="F:flavin adenine dinucleotide binding"/>
    <property type="evidence" value="ECO:0007669"/>
    <property type="project" value="TreeGrafter"/>
</dbReference>
<dbReference type="InterPro" id="IPR012000">
    <property type="entry name" value="Thiamin_PyroP_enz_cen_dom"/>
</dbReference>
<name>A0A6N9T0Y6_9HYPH</name>
<accession>A0A6N9T0Y6</accession>
<dbReference type="CDD" id="cd07035">
    <property type="entry name" value="TPP_PYR_POX_like"/>
    <property type="match status" value="1"/>
</dbReference>
<dbReference type="SUPFAM" id="SSF52467">
    <property type="entry name" value="DHS-like NAD/FAD-binding domain"/>
    <property type="match status" value="1"/>
</dbReference>
<evidence type="ECO:0000313" key="7">
    <source>
        <dbReference type="EMBL" id="NDW04990.1"/>
    </source>
</evidence>
<dbReference type="Pfam" id="PF02776">
    <property type="entry name" value="TPP_enzyme_N"/>
    <property type="match status" value="1"/>
</dbReference>
<evidence type="ECO:0000313" key="8">
    <source>
        <dbReference type="Proteomes" id="UP000469011"/>
    </source>
</evidence>
<sequence>MQHVHVVRTVHRLLAESLTRLGTSHLFGLVGDANLFMVDAFVSNGTGRYIACTHEANAVLAALGFAQTTGRVGVATVTHGPALTNTMTALAEGVKGGIPMVLLCGDTAPGDLQHLQKIDQRPVVAAAGAGFVEMRGPQTALADLERAFRLAAHERRPIVFNMRVDLQWAEASDHALQPVLPEVPVGPARGAALEDAVGMIASARRPLILAGRAAIGSDAKAALLALAARIEAPLATTLKAQGLFTGEPFDLGIFGSLSHPVAVDAIMASDCIVAFGASLSKHTTDDGALTRGKRVIQVLPDAAETPRLTEPGLRLIGDMAGTARAMIDLLDMAEIAGSGAADADLRERLAAELVGRETLVPVARTAPGTVDFVPALKALNAALPKERAVVADLGRFVTTAWRHVPVTTPRDLVYTCHFGAIGCGLGEAIGAAAVDPDRLTVLIAGDGGFLLSGLSELGTALRERMNLLVLVCNDGSYGAEHVQFTQRGMDPALSIIAPPDFAAIASAMGIRALRVDGPESLNTACRALSAPGAPGGPTLIDLRLDPTMIDM</sequence>
<dbReference type="GO" id="GO:0009099">
    <property type="term" value="P:L-valine biosynthetic process"/>
    <property type="evidence" value="ECO:0007669"/>
    <property type="project" value="TreeGrafter"/>
</dbReference>
<reference evidence="7 8" key="1">
    <citation type="submission" date="2020-01" db="EMBL/GenBank/DDBJ databases">
        <title>Jiella pacifica sp. nov.</title>
        <authorList>
            <person name="Xue Z."/>
            <person name="Zhu S."/>
            <person name="Chen J."/>
            <person name="Yang J."/>
        </authorList>
    </citation>
    <scope>NUCLEOTIDE SEQUENCE [LARGE SCALE GENOMIC DNA]</scope>
    <source>
        <strain evidence="7 8">40Bstr34</strain>
    </source>
</reference>
<keyword evidence="2 3" id="KW-0786">Thiamine pyrophosphate</keyword>
<dbReference type="RefSeq" id="WP_163463232.1">
    <property type="nucleotide sequence ID" value="NZ_JAAAMG010000007.1"/>
</dbReference>
<dbReference type="Pfam" id="PF02775">
    <property type="entry name" value="TPP_enzyme_C"/>
    <property type="match status" value="1"/>
</dbReference>
<evidence type="ECO:0000256" key="1">
    <source>
        <dbReference type="ARBA" id="ARBA00007812"/>
    </source>
</evidence>
<dbReference type="Gene3D" id="3.40.50.1220">
    <property type="entry name" value="TPP-binding domain"/>
    <property type="match status" value="1"/>
</dbReference>
<dbReference type="SUPFAM" id="SSF52518">
    <property type="entry name" value="Thiamin diphosphate-binding fold (THDP-binding)"/>
    <property type="match status" value="2"/>
</dbReference>
<dbReference type="EMBL" id="JAAAMG010000007">
    <property type="protein sequence ID" value="NDW04990.1"/>
    <property type="molecule type" value="Genomic_DNA"/>
</dbReference>
<evidence type="ECO:0000256" key="2">
    <source>
        <dbReference type="ARBA" id="ARBA00023052"/>
    </source>
</evidence>
<dbReference type="InterPro" id="IPR012001">
    <property type="entry name" value="Thiamin_PyroP_enz_TPP-bd_dom"/>
</dbReference>
<dbReference type="InterPro" id="IPR029035">
    <property type="entry name" value="DHS-like_NAD/FAD-binding_dom"/>
</dbReference>
<organism evidence="7 8">
    <name type="scientific">Jiella pacifica</name>
    <dbReference type="NCBI Taxonomy" id="2696469"/>
    <lineage>
        <taxon>Bacteria</taxon>
        <taxon>Pseudomonadati</taxon>
        <taxon>Pseudomonadota</taxon>
        <taxon>Alphaproteobacteria</taxon>
        <taxon>Hyphomicrobiales</taxon>
        <taxon>Aurantimonadaceae</taxon>
        <taxon>Jiella</taxon>
    </lineage>
</organism>
<dbReference type="GO" id="GO:0003984">
    <property type="term" value="F:acetolactate synthase activity"/>
    <property type="evidence" value="ECO:0007669"/>
    <property type="project" value="TreeGrafter"/>
</dbReference>
<evidence type="ECO:0000259" key="4">
    <source>
        <dbReference type="Pfam" id="PF00205"/>
    </source>
</evidence>
<dbReference type="InterPro" id="IPR011766">
    <property type="entry name" value="TPP_enzyme_TPP-bd"/>
</dbReference>
<comment type="caution">
    <text evidence="7">The sequence shown here is derived from an EMBL/GenBank/DDBJ whole genome shotgun (WGS) entry which is preliminary data.</text>
</comment>
<evidence type="ECO:0000259" key="5">
    <source>
        <dbReference type="Pfam" id="PF02775"/>
    </source>
</evidence>
<dbReference type="PANTHER" id="PTHR18968:SF167">
    <property type="entry name" value="ACETOLACTATE SYNTHASE LARGE SUBUNIT ILVB2-RELATED"/>
    <property type="match status" value="1"/>
</dbReference>
<dbReference type="CDD" id="cd00568">
    <property type="entry name" value="TPP_enzymes"/>
    <property type="match status" value="1"/>
</dbReference>
<feature type="domain" description="Thiamine pyrophosphate enzyme TPP-binding" evidence="5">
    <location>
        <begin position="392"/>
        <end position="541"/>
    </location>
</feature>
<proteinExistence type="inferred from homology"/>
<dbReference type="Gene3D" id="3.40.50.970">
    <property type="match status" value="2"/>
</dbReference>